<dbReference type="InterPro" id="IPR045339">
    <property type="entry name" value="DUF6534"/>
</dbReference>
<dbReference type="PANTHER" id="PTHR40465">
    <property type="entry name" value="CHROMOSOME 1, WHOLE GENOME SHOTGUN SEQUENCE"/>
    <property type="match status" value="1"/>
</dbReference>
<proteinExistence type="predicted"/>
<name>A0A8H6XUX4_9AGAR</name>
<feature type="domain" description="DUF6534" evidence="2">
    <location>
        <begin position="190"/>
        <end position="292"/>
    </location>
</feature>
<feature type="transmembrane region" description="Helical" evidence="1">
    <location>
        <begin position="115"/>
        <end position="134"/>
    </location>
</feature>
<keyword evidence="4" id="KW-1185">Reference proteome</keyword>
<dbReference type="Proteomes" id="UP000620124">
    <property type="component" value="Unassembled WGS sequence"/>
</dbReference>
<keyword evidence="1" id="KW-0472">Membrane</keyword>
<feature type="transmembrane region" description="Helical" evidence="1">
    <location>
        <begin position="245"/>
        <end position="263"/>
    </location>
</feature>
<gene>
    <name evidence="3" type="ORF">MVEN_01382600</name>
</gene>
<evidence type="ECO:0000313" key="3">
    <source>
        <dbReference type="EMBL" id="KAF7348645.1"/>
    </source>
</evidence>
<protein>
    <recommendedName>
        <fullName evidence="2">DUF6534 domain-containing protein</fullName>
    </recommendedName>
</protein>
<keyword evidence="1" id="KW-1133">Transmembrane helix</keyword>
<dbReference type="Pfam" id="PF20152">
    <property type="entry name" value="DUF6534"/>
    <property type="match status" value="1"/>
</dbReference>
<dbReference type="EMBL" id="JACAZI010000011">
    <property type="protein sequence ID" value="KAF7348645.1"/>
    <property type="molecule type" value="Genomic_DNA"/>
</dbReference>
<feature type="transmembrane region" description="Helical" evidence="1">
    <location>
        <begin position="141"/>
        <end position="163"/>
    </location>
</feature>
<dbReference type="AlphaFoldDB" id="A0A8H6XUX4"/>
<feature type="transmembrane region" description="Helical" evidence="1">
    <location>
        <begin position="12"/>
        <end position="39"/>
    </location>
</feature>
<dbReference type="PANTHER" id="PTHR40465:SF1">
    <property type="entry name" value="DUF6534 DOMAIN-CONTAINING PROTEIN"/>
    <property type="match status" value="1"/>
</dbReference>
<evidence type="ECO:0000259" key="2">
    <source>
        <dbReference type="Pfam" id="PF20152"/>
    </source>
</evidence>
<reference evidence="3" key="1">
    <citation type="submission" date="2020-05" db="EMBL/GenBank/DDBJ databases">
        <title>Mycena genomes resolve the evolution of fungal bioluminescence.</title>
        <authorList>
            <person name="Tsai I.J."/>
        </authorList>
    </citation>
    <scope>NUCLEOTIDE SEQUENCE</scope>
    <source>
        <strain evidence="3">CCC161011</strain>
    </source>
</reference>
<feature type="transmembrane region" description="Helical" evidence="1">
    <location>
        <begin position="269"/>
        <end position="288"/>
    </location>
</feature>
<accession>A0A8H6XUX4</accession>
<comment type="caution">
    <text evidence="3">The sequence shown here is derived from an EMBL/GenBank/DDBJ whole genome shotgun (WGS) entry which is preliminary data.</text>
</comment>
<dbReference type="OrthoDB" id="2535105at2759"/>
<keyword evidence="1" id="KW-0812">Transmembrane</keyword>
<evidence type="ECO:0000256" key="1">
    <source>
        <dbReference type="SAM" id="Phobius"/>
    </source>
</evidence>
<evidence type="ECO:0000313" key="4">
    <source>
        <dbReference type="Proteomes" id="UP000620124"/>
    </source>
</evidence>
<organism evidence="3 4">
    <name type="scientific">Mycena venus</name>
    <dbReference type="NCBI Taxonomy" id="2733690"/>
    <lineage>
        <taxon>Eukaryota</taxon>
        <taxon>Fungi</taxon>
        <taxon>Dikarya</taxon>
        <taxon>Basidiomycota</taxon>
        <taxon>Agaricomycotina</taxon>
        <taxon>Agaricomycetes</taxon>
        <taxon>Agaricomycetidae</taxon>
        <taxon>Agaricales</taxon>
        <taxon>Marasmiineae</taxon>
        <taxon>Mycenaceae</taxon>
        <taxon>Mycena</taxon>
    </lineage>
</organism>
<sequence length="331" mass="37248">MDDPAMPFNPHTTIGVCLIRVLISFMLFGVMTTQTYIYYKRFPDDSLKLKALVAFVWYDPVHNIDPTERVRVNRTCDGAHTLCVGHLLYVYTIYDNAHTEGILGRPAPKSYETSVFFYGVIGAIVQGFFSFRIYAFSKKLYLPTLIDVLAFLRLLSTIASLYVGLQMTSLSEYLEQEVWRATASWAIGTTNDLMITSTLVVLLHRRRKDALKRTAALVDQVILWTLGPSSNLRLRVFPAYSRTETGMLMSVTGVISLACFVTMRENFIWFAVFIIEAHIFSNSLLASLNSRETLRAINDQEIALSPIRATHSTIVYNGEPAKMAGVNGDVV</sequence>
<feature type="transmembrane region" description="Helical" evidence="1">
    <location>
        <begin position="183"/>
        <end position="203"/>
    </location>
</feature>